<dbReference type="Proteomes" id="UP000886595">
    <property type="component" value="Unassembled WGS sequence"/>
</dbReference>
<feature type="transmembrane region" description="Helical" evidence="1">
    <location>
        <begin position="115"/>
        <end position="138"/>
    </location>
</feature>
<sequence length="245" mass="28444">MIPQRVILHVTRLYWFIVASVFPQTLILFRSWKSRRGLRYSKRVLARSTGLVLFLLNYFFSTIFFCSLKGEIWGWTLFYAAVSSLAFGSGYYHLKPDDNRIAWDSLPMLILVERAGEKVGLSCLILLLFISFLSVAYAGQVQTQVIICVLVDGKVFNDLRLCMTFQLIPCLAIPFMTVLLPPKFSDFFVVFKLFIYLLKKLSICCDLFLVCFDELNLIFFFLFWLLNLCLRLRLKLLSVLTSLFV</sequence>
<keyword evidence="1" id="KW-1133">Transmembrane helix</keyword>
<evidence type="ECO:0000313" key="2">
    <source>
        <dbReference type="EMBL" id="KAG2299074.1"/>
    </source>
</evidence>
<keyword evidence="1" id="KW-0812">Transmembrane</keyword>
<proteinExistence type="predicted"/>
<organism evidence="2 3">
    <name type="scientific">Brassica carinata</name>
    <name type="common">Ethiopian mustard</name>
    <name type="synonym">Abyssinian cabbage</name>
    <dbReference type="NCBI Taxonomy" id="52824"/>
    <lineage>
        <taxon>Eukaryota</taxon>
        <taxon>Viridiplantae</taxon>
        <taxon>Streptophyta</taxon>
        <taxon>Embryophyta</taxon>
        <taxon>Tracheophyta</taxon>
        <taxon>Spermatophyta</taxon>
        <taxon>Magnoliopsida</taxon>
        <taxon>eudicotyledons</taxon>
        <taxon>Gunneridae</taxon>
        <taxon>Pentapetalae</taxon>
        <taxon>rosids</taxon>
        <taxon>malvids</taxon>
        <taxon>Brassicales</taxon>
        <taxon>Brassicaceae</taxon>
        <taxon>Brassiceae</taxon>
        <taxon>Brassica</taxon>
    </lineage>
</organism>
<feature type="transmembrane region" description="Helical" evidence="1">
    <location>
        <begin position="13"/>
        <end position="32"/>
    </location>
</feature>
<dbReference type="PANTHER" id="PTHR34368">
    <property type="entry name" value="OS01G0962200 PROTEIN"/>
    <property type="match status" value="1"/>
</dbReference>
<dbReference type="OrthoDB" id="5562961at2759"/>
<comment type="caution">
    <text evidence="2">The sequence shown here is derived from an EMBL/GenBank/DDBJ whole genome shotgun (WGS) entry which is preliminary data.</text>
</comment>
<name>A0A8X7S273_BRACI</name>
<keyword evidence="1" id="KW-0472">Membrane</keyword>
<dbReference type="PANTHER" id="PTHR34368:SF2">
    <property type="entry name" value="ALKALINE PHYTOCERAMIDASE (APHC)"/>
    <property type="match status" value="1"/>
</dbReference>
<protein>
    <submittedName>
        <fullName evidence="2">Uncharacterized protein</fullName>
    </submittedName>
</protein>
<feature type="transmembrane region" description="Helical" evidence="1">
    <location>
        <begin position="44"/>
        <end position="66"/>
    </location>
</feature>
<gene>
    <name evidence="2" type="ORF">Bca52824_035546</name>
</gene>
<reference evidence="2 3" key="1">
    <citation type="submission" date="2020-02" db="EMBL/GenBank/DDBJ databases">
        <authorList>
            <person name="Ma Q."/>
            <person name="Huang Y."/>
            <person name="Song X."/>
            <person name="Pei D."/>
        </authorList>
    </citation>
    <scope>NUCLEOTIDE SEQUENCE [LARGE SCALE GENOMIC DNA]</scope>
    <source>
        <strain evidence="2">Sxm20200214</strain>
        <tissue evidence="2">Leaf</tissue>
    </source>
</reference>
<dbReference type="EMBL" id="JAAMPC010000008">
    <property type="protein sequence ID" value="KAG2299074.1"/>
    <property type="molecule type" value="Genomic_DNA"/>
</dbReference>
<evidence type="ECO:0000256" key="1">
    <source>
        <dbReference type="SAM" id="Phobius"/>
    </source>
</evidence>
<accession>A0A8X7S273</accession>
<feature type="transmembrane region" description="Helical" evidence="1">
    <location>
        <begin position="72"/>
        <end position="94"/>
    </location>
</feature>
<keyword evidence="3" id="KW-1185">Reference proteome</keyword>
<feature type="transmembrane region" description="Helical" evidence="1">
    <location>
        <begin position="215"/>
        <end position="234"/>
    </location>
</feature>
<evidence type="ECO:0000313" key="3">
    <source>
        <dbReference type="Proteomes" id="UP000886595"/>
    </source>
</evidence>
<dbReference type="AlphaFoldDB" id="A0A8X7S273"/>